<keyword evidence="6" id="KW-0175">Coiled coil</keyword>
<dbReference type="SMART" id="SM00717">
    <property type="entry name" value="SANT"/>
    <property type="match status" value="1"/>
</dbReference>
<dbReference type="PANTHER" id="PTHR21411:SF0">
    <property type="entry name" value="REGULATORY PROTEIN ZESTE"/>
    <property type="match status" value="1"/>
</dbReference>
<comment type="caution">
    <text evidence="9">The sequence shown here is derived from an EMBL/GenBank/DDBJ whole genome shotgun (WGS) entry which is preliminary data.</text>
</comment>
<dbReference type="Pfam" id="PF13873">
    <property type="entry name" value="Myb_DNA-bind_5"/>
    <property type="match status" value="1"/>
</dbReference>
<keyword evidence="10" id="KW-1185">Reference proteome</keyword>
<evidence type="ECO:0000256" key="2">
    <source>
        <dbReference type="ARBA" id="ARBA00016807"/>
    </source>
</evidence>
<evidence type="ECO:0000313" key="10">
    <source>
        <dbReference type="Proteomes" id="UP001152888"/>
    </source>
</evidence>
<evidence type="ECO:0000256" key="5">
    <source>
        <dbReference type="ARBA" id="ARBA00025466"/>
    </source>
</evidence>
<dbReference type="AlphaFoldDB" id="A0A9P0KZ58"/>
<comment type="subunit">
    <text evidence="1">Self-associates forming complexes of several hundred monomers.</text>
</comment>
<feature type="coiled-coil region" evidence="6">
    <location>
        <begin position="291"/>
        <end position="328"/>
    </location>
</feature>
<keyword evidence="4" id="KW-0804">Transcription</keyword>
<dbReference type="PANTHER" id="PTHR21411">
    <property type="entry name" value="APONTIC"/>
    <property type="match status" value="1"/>
</dbReference>
<dbReference type="EMBL" id="CAKOFQ010006989">
    <property type="protein sequence ID" value="CAH1986007.1"/>
    <property type="molecule type" value="Genomic_DNA"/>
</dbReference>
<dbReference type="Proteomes" id="UP001152888">
    <property type="component" value="Unassembled WGS sequence"/>
</dbReference>
<evidence type="ECO:0000313" key="9">
    <source>
        <dbReference type="EMBL" id="CAH1986007.1"/>
    </source>
</evidence>
<evidence type="ECO:0000256" key="6">
    <source>
        <dbReference type="SAM" id="Coils"/>
    </source>
</evidence>
<evidence type="ECO:0000259" key="8">
    <source>
        <dbReference type="SMART" id="SM00717"/>
    </source>
</evidence>
<keyword evidence="3" id="KW-0805">Transcription regulation</keyword>
<evidence type="ECO:0000256" key="3">
    <source>
        <dbReference type="ARBA" id="ARBA00023015"/>
    </source>
</evidence>
<reference evidence="9" key="1">
    <citation type="submission" date="2022-03" db="EMBL/GenBank/DDBJ databases">
        <authorList>
            <person name="Sayadi A."/>
        </authorList>
    </citation>
    <scope>NUCLEOTIDE SEQUENCE</scope>
</reference>
<feature type="compositionally biased region" description="Polar residues" evidence="7">
    <location>
        <begin position="185"/>
        <end position="198"/>
    </location>
</feature>
<feature type="region of interest" description="Disordered" evidence="7">
    <location>
        <begin position="151"/>
        <end position="203"/>
    </location>
</feature>
<dbReference type="Gene3D" id="1.10.10.60">
    <property type="entry name" value="Homeodomain-like"/>
    <property type="match status" value="1"/>
</dbReference>
<protein>
    <recommendedName>
        <fullName evidence="2">Regulatory protein zeste</fullName>
    </recommendedName>
</protein>
<accession>A0A9P0KZ58</accession>
<proteinExistence type="predicted"/>
<evidence type="ECO:0000256" key="1">
    <source>
        <dbReference type="ARBA" id="ARBA00011764"/>
    </source>
</evidence>
<gene>
    <name evidence="9" type="ORF">ACAOBT_LOCUS16995</name>
</gene>
<dbReference type="InterPro" id="IPR001005">
    <property type="entry name" value="SANT/Myb"/>
</dbReference>
<feature type="compositionally biased region" description="Basic and acidic residues" evidence="7">
    <location>
        <begin position="158"/>
        <end position="171"/>
    </location>
</feature>
<feature type="domain" description="Myb-like" evidence="8">
    <location>
        <begin position="6"/>
        <end position="76"/>
    </location>
</feature>
<sequence>MSAPKRTSNFSREEESLVIRLVNKYKDVIECRKTDALTNSSKAKTWNIIAKEFNSGAVTYRESKTLKNKYDNIKKRSKKKFSQEKCSLFATGGGASKTVHFTDIDEQVKDILGVRIEGHPSAYDDDMIVCDIPENATCRDLIIEECEITSEETQEVQNSDKENQEVSHLEGPEASSHQAEEGSKLHTSPLCTLKSSALRTPEDKENQIAHRLEGPESSRHQTRDWSKLSTSLLRTPKSSALRTAEVKTDCSKKRGAICTKMEKWVESKKSLEDSKEKCLLDEFEMKKQLLMKENKKKLEIMQLEYEERKKREDEVHNIKMEMLNMEKQYLLNKYKI</sequence>
<evidence type="ECO:0000256" key="4">
    <source>
        <dbReference type="ARBA" id="ARBA00023163"/>
    </source>
</evidence>
<dbReference type="InterPro" id="IPR028002">
    <property type="entry name" value="Myb_DNA-bind_5"/>
</dbReference>
<evidence type="ECO:0000256" key="7">
    <source>
        <dbReference type="SAM" id="MobiDB-lite"/>
    </source>
</evidence>
<organism evidence="9 10">
    <name type="scientific">Acanthoscelides obtectus</name>
    <name type="common">Bean weevil</name>
    <name type="synonym">Bruchus obtectus</name>
    <dbReference type="NCBI Taxonomy" id="200917"/>
    <lineage>
        <taxon>Eukaryota</taxon>
        <taxon>Metazoa</taxon>
        <taxon>Ecdysozoa</taxon>
        <taxon>Arthropoda</taxon>
        <taxon>Hexapoda</taxon>
        <taxon>Insecta</taxon>
        <taxon>Pterygota</taxon>
        <taxon>Neoptera</taxon>
        <taxon>Endopterygota</taxon>
        <taxon>Coleoptera</taxon>
        <taxon>Polyphaga</taxon>
        <taxon>Cucujiformia</taxon>
        <taxon>Chrysomeloidea</taxon>
        <taxon>Chrysomelidae</taxon>
        <taxon>Bruchinae</taxon>
        <taxon>Bruchini</taxon>
        <taxon>Acanthoscelides</taxon>
    </lineage>
</organism>
<dbReference type="OrthoDB" id="6769707at2759"/>
<comment type="function">
    <text evidence="5">Involved in transvection phenomena (= synapsis-dependent gene expression), where the synaptic pairing of chromosomes carrying genes with which zeste interacts influences the expression of these genes. Zeste binds to DNA and stimulates transcription from a nearby promoter.</text>
</comment>
<name>A0A9P0KZ58_ACAOB</name>